<dbReference type="CDD" id="cd10935">
    <property type="entry name" value="CE4_WalW"/>
    <property type="match status" value="1"/>
</dbReference>
<dbReference type="SUPFAM" id="SSF88713">
    <property type="entry name" value="Glycoside hydrolase/deacetylase"/>
    <property type="match status" value="1"/>
</dbReference>
<dbReference type="EMBL" id="BDQM01000006">
    <property type="protein sequence ID" value="GAW95522.1"/>
    <property type="molecule type" value="Genomic_DNA"/>
</dbReference>
<dbReference type="Gene3D" id="3.20.20.370">
    <property type="entry name" value="Glycoside hydrolase/deacetylase"/>
    <property type="match status" value="1"/>
</dbReference>
<gene>
    <name evidence="1" type="ORF">MTCD1_01125</name>
</gene>
<comment type="caution">
    <text evidence="1">The sequence shown here is derived from an EMBL/GenBank/DDBJ whole genome shotgun (WGS) entry which is preliminary data.</text>
</comment>
<sequence length="334" mass="38250">MTKQNKPSVLFVLSVDTEEEWDWKTEFPQHNVQVENIQAIEGFQRECNSIGIRPTYFVDYPVVNNSQSVEVLKFIDQAGQCEIGAHLHPWCNPPMTAENDEFASHVVNLPIDLVEQKLVNLLGKLRTSFEKDICSFRTGRWGINSAVMGLLIKHGITIDSSIYPFYRNNYFNCDGAPVEPYWPDLSNPLKAQLQNQQSSIFEIPVSAGFNHAHFTLCDKVNNLSNTRLLSFLRMPGIMWQLKLLRKIYLSPELSSATDMQTLIKVLLKRKAPIIHMNLHSSSLISLPYNNHPFTREQMLENMKQTVSYLQEHANVTFCTLSEAKEILTQHQGIQ</sequence>
<reference evidence="1 2" key="1">
    <citation type="submission" date="2017-06" db="EMBL/GenBank/DDBJ databases">
        <title>Whole Genome Sequences of Colwellia marinimaniae MTCD1.</title>
        <authorList>
            <person name="Kusumoto H."/>
            <person name="Inoue M."/>
            <person name="Tanikawa K."/>
            <person name="Maeji H."/>
            <person name="Cameron J.H."/>
            <person name="Bartlett D.H."/>
        </authorList>
    </citation>
    <scope>NUCLEOTIDE SEQUENCE [LARGE SCALE GENOMIC DNA]</scope>
    <source>
        <strain evidence="1 2">MTCD1</strain>
    </source>
</reference>
<proteinExistence type="predicted"/>
<evidence type="ECO:0000313" key="1">
    <source>
        <dbReference type="EMBL" id="GAW95522.1"/>
    </source>
</evidence>
<name>A0ABQ0MT44_9GAMM</name>
<organism evidence="1 2">
    <name type="scientific">Colwellia marinimaniae</name>
    <dbReference type="NCBI Taxonomy" id="1513592"/>
    <lineage>
        <taxon>Bacteria</taxon>
        <taxon>Pseudomonadati</taxon>
        <taxon>Pseudomonadota</taxon>
        <taxon>Gammaproteobacteria</taxon>
        <taxon>Alteromonadales</taxon>
        <taxon>Colwelliaceae</taxon>
        <taxon>Colwellia</taxon>
    </lineage>
</organism>
<protein>
    <submittedName>
        <fullName evidence="1">Deacetylase</fullName>
    </submittedName>
</protein>
<accession>A0ABQ0MT44</accession>
<dbReference type="InterPro" id="IPR011330">
    <property type="entry name" value="Glyco_hydro/deAcase_b/a-brl"/>
</dbReference>
<evidence type="ECO:0000313" key="2">
    <source>
        <dbReference type="Proteomes" id="UP000197068"/>
    </source>
</evidence>
<dbReference type="Proteomes" id="UP000197068">
    <property type="component" value="Unassembled WGS sequence"/>
</dbReference>
<dbReference type="RefSeq" id="WP_057183465.1">
    <property type="nucleotide sequence ID" value="NZ_BDQM01000006.1"/>
</dbReference>
<keyword evidence="2" id="KW-1185">Reference proteome</keyword>